<dbReference type="PANTHER" id="PTHR46233:SF3">
    <property type="entry name" value="HYDROXYACYLGLUTATHIONE HYDROLASE GLOC"/>
    <property type="match status" value="1"/>
</dbReference>
<feature type="domain" description="Metallo-beta-lactamase" evidence="5">
    <location>
        <begin position="12"/>
        <end position="192"/>
    </location>
</feature>
<proteinExistence type="predicted"/>
<evidence type="ECO:0000313" key="6">
    <source>
        <dbReference type="EMBL" id="WAH38440.1"/>
    </source>
</evidence>
<reference evidence="6" key="1">
    <citation type="submission" date="2022-08" db="EMBL/GenBank/DDBJ databases">
        <title>Alicyclobacillus dauci DSM2870, complete genome.</title>
        <authorList>
            <person name="Wang Q."/>
            <person name="Cai R."/>
            <person name="Wang Z."/>
        </authorList>
    </citation>
    <scope>NUCLEOTIDE SEQUENCE</scope>
    <source>
        <strain evidence="6">DSM 28700</strain>
    </source>
</reference>
<evidence type="ECO:0000256" key="4">
    <source>
        <dbReference type="ARBA" id="ARBA00022833"/>
    </source>
</evidence>
<evidence type="ECO:0000256" key="2">
    <source>
        <dbReference type="ARBA" id="ARBA00022723"/>
    </source>
</evidence>
<dbReference type="Proteomes" id="UP001164803">
    <property type="component" value="Chromosome"/>
</dbReference>
<dbReference type="SUPFAM" id="SSF56281">
    <property type="entry name" value="Metallo-hydrolase/oxidoreductase"/>
    <property type="match status" value="1"/>
</dbReference>
<organism evidence="6 7">
    <name type="scientific">Alicyclobacillus dauci</name>
    <dbReference type="NCBI Taxonomy" id="1475485"/>
    <lineage>
        <taxon>Bacteria</taxon>
        <taxon>Bacillati</taxon>
        <taxon>Bacillota</taxon>
        <taxon>Bacilli</taxon>
        <taxon>Bacillales</taxon>
        <taxon>Alicyclobacillaceae</taxon>
        <taxon>Alicyclobacillus</taxon>
    </lineage>
</organism>
<evidence type="ECO:0000259" key="5">
    <source>
        <dbReference type="SMART" id="SM00849"/>
    </source>
</evidence>
<protein>
    <submittedName>
        <fullName evidence="6">MBL fold metallo-hydrolase</fullName>
    </submittedName>
</protein>
<evidence type="ECO:0000256" key="1">
    <source>
        <dbReference type="ARBA" id="ARBA00001947"/>
    </source>
</evidence>
<evidence type="ECO:0000313" key="7">
    <source>
        <dbReference type="Proteomes" id="UP001164803"/>
    </source>
</evidence>
<sequence>MEIRRFVVSPIQANCYVLSESLDKGARAVIVDPGDTDLTQVFTYIDDHEFKVEANWNTHAHFDHVLGVDIVRDKYHCPSYLHPDDQGVWDATPASTQQWIQRNVEPLNAPDEYYRDGDTVNLAGEVFTIWHTPGHSPGGVCLVGREFALTGDTLFRGTVGRTDLPKASPGAMDASLKRILEWDDNLVIYPGHGESTTFGVEREHNRFLRIAARGGE</sequence>
<keyword evidence="2" id="KW-0479">Metal-binding</keyword>
<keyword evidence="4" id="KW-0862">Zinc</keyword>
<keyword evidence="7" id="KW-1185">Reference proteome</keyword>
<dbReference type="EMBL" id="CP104064">
    <property type="protein sequence ID" value="WAH38440.1"/>
    <property type="molecule type" value="Genomic_DNA"/>
</dbReference>
<dbReference type="SMART" id="SM00849">
    <property type="entry name" value="Lactamase_B"/>
    <property type="match status" value="1"/>
</dbReference>
<keyword evidence="3" id="KW-0378">Hydrolase</keyword>
<dbReference type="PANTHER" id="PTHR46233">
    <property type="entry name" value="HYDROXYACYLGLUTATHIONE HYDROLASE GLOC"/>
    <property type="match status" value="1"/>
</dbReference>
<dbReference type="InterPro" id="IPR051453">
    <property type="entry name" value="MBL_Glyoxalase_II"/>
</dbReference>
<gene>
    <name evidence="6" type="ORF">NZD86_08160</name>
</gene>
<dbReference type="InterPro" id="IPR036866">
    <property type="entry name" value="RibonucZ/Hydroxyglut_hydro"/>
</dbReference>
<comment type="cofactor">
    <cofactor evidence="1">
        <name>Zn(2+)</name>
        <dbReference type="ChEBI" id="CHEBI:29105"/>
    </cofactor>
</comment>
<dbReference type="RefSeq" id="WP_268046014.1">
    <property type="nucleotide sequence ID" value="NZ_CP104064.1"/>
</dbReference>
<accession>A0ABY6Z6R7</accession>
<dbReference type="Pfam" id="PF00753">
    <property type="entry name" value="Lactamase_B"/>
    <property type="match status" value="1"/>
</dbReference>
<dbReference type="Gene3D" id="3.60.15.10">
    <property type="entry name" value="Ribonuclease Z/Hydroxyacylglutathione hydrolase-like"/>
    <property type="match status" value="1"/>
</dbReference>
<name>A0ABY6Z6R7_9BACL</name>
<dbReference type="InterPro" id="IPR001279">
    <property type="entry name" value="Metallo-B-lactamas"/>
</dbReference>
<evidence type="ECO:0000256" key="3">
    <source>
        <dbReference type="ARBA" id="ARBA00022801"/>
    </source>
</evidence>